<comment type="caution">
    <text evidence="4">The sequence shown here is derived from an EMBL/GenBank/DDBJ whole genome shotgun (WGS) entry which is preliminary data.</text>
</comment>
<feature type="repeat" description="PPR" evidence="2">
    <location>
        <begin position="211"/>
        <end position="245"/>
    </location>
</feature>
<feature type="repeat" description="PPR" evidence="2">
    <location>
        <begin position="315"/>
        <end position="349"/>
    </location>
</feature>
<dbReference type="OrthoDB" id="185373at2759"/>
<evidence type="ECO:0000256" key="1">
    <source>
        <dbReference type="ARBA" id="ARBA00022737"/>
    </source>
</evidence>
<feature type="repeat" description="PPR" evidence="2">
    <location>
        <begin position="76"/>
        <end position="110"/>
    </location>
</feature>
<reference evidence="4 5" key="1">
    <citation type="submission" date="2020-10" db="EMBL/GenBank/DDBJ databases">
        <title>The Coptis chinensis genome and diversification of protoberbering-type alkaloids.</title>
        <authorList>
            <person name="Wang B."/>
            <person name="Shu S."/>
            <person name="Song C."/>
            <person name="Liu Y."/>
        </authorList>
    </citation>
    <scope>NUCLEOTIDE SEQUENCE [LARGE SCALE GENOMIC DNA]</scope>
    <source>
        <strain evidence="4">HL-2020</strain>
        <tissue evidence="4">Leaf</tissue>
    </source>
</reference>
<dbReference type="PANTHER" id="PTHR47926">
    <property type="entry name" value="PENTATRICOPEPTIDE REPEAT-CONTAINING PROTEIN"/>
    <property type="match status" value="1"/>
</dbReference>
<dbReference type="Pfam" id="PF14432">
    <property type="entry name" value="DYW_deaminase"/>
    <property type="match status" value="1"/>
</dbReference>
<evidence type="ECO:0000313" key="5">
    <source>
        <dbReference type="Proteomes" id="UP000631114"/>
    </source>
</evidence>
<dbReference type="AlphaFoldDB" id="A0A835LL31"/>
<dbReference type="Gene3D" id="1.25.40.10">
    <property type="entry name" value="Tetratricopeptide repeat domain"/>
    <property type="match status" value="3"/>
</dbReference>
<dbReference type="InterPro" id="IPR046960">
    <property type="entry name" value="PPR_At4g14850-like_plant"/>
</dbReference>
<dbReference type="FunFam" id="1.25.40.10:FF:000184">
    <property type="entry name" value="Pentatricopeptide repeat-containing protein, chloroplastic"/>
    <property type="match status" value="1"/>
</dbReference>
<dbReference type="NCBIfam" id="TIGR00756">
    <property type="entry name" value="PPR"/>
    <property type="match status" value="3"/>
</dbReference>
<evidence type="ECO:0000313" key="4">
    <source>
        <dbReference type="EMBL" id="KAF9596467.1"/>
    </source>
</evidence>
<organism evidence="4 5">
    <name type="scientific">Coptis chinensis</name>
    <dbReference type="NCBI Taxonomy" id="261450"/>
    <lineage>
        <taxon>Eukaryota</taxon>
        <taxon>Viridiplantae</taxon>
        <taxon>Streptophyta</taxon>
        <taxon>Embryophyta</taxon>
        <taxon>Tracheophyta</taxon>
        <taxon>Spermatophyta</taxon>
        <taxon>Magnoliopsida</taxon>
        <taxon>Ranunculales</taxon>
        <taxon>Ranunculaceae</taxon>
        <taxon>Coptidoideae</taxon>
        <taxon>Coptis</taxon>
    </lineage>
</organism>
<sequence length="622" mass="69728">MVSNGVVFANNFTFPFLINSCAKLSSVELGKEVHCCVIKNGYESDLFIRNSLIHFYANFGYLDCAKVLFGESSERDVVSFNTMMNCYVKHGRPSDVFCLFGEMKNSGVEFDEFTIVAMLSACSLLSDYKAGKQIHLLICKNFKSGDCNVFLKGALLDMYAKCGLMEMARRVFSSLGSKKSTTAWSSMVLGYARRGEIEIARRYFDQIFEKDLVSWTIMINGYAQMGRYTEALEIFVQMEDMGLKPDETILVAALSACARLGALGFGKRLHQQYIEDGLFDENLILTTSIVDMYAKCGSVDAAIDIFHGVQEKSKTVSLYNALIYGLAQHGLGEAVLRAFKNMESADLTPDEITFIGVLCACSHGGLVEEGKRIFDSMLDVHRIRPQVEHYCCMVDLLGRSGHVKEAYDFIKEMPFDPNSVIWRSLLGSCKIHSNIEVGVIAAERLLKVDPDHGARYVVLSNMLTDANRWEDAGRVRKLMEAKGISKPHGWSCIEANGTLHRFQASDKSHPQTKEIDIMLEDIAARLKSAGYVPDTTHVSFDISEEEKGTVVTYHSEKLALAFALINLDPKATIPIVKNLRICGDCHLVFKLCSKIYRRDLVVRDTIRFHHFKNGVCSCKDFW</sequence>
<dbReference type="Pfam" id="PF01535">
    <property type="entry name" value="PPR"/>
    <property type="match status" value="6"/>
</dbReference>
<gene>
    <name evidence="4" type="ORF">IFM89_012172</name>
</gene>
<dbReference type="Proteomes" id="UP000631114">
    <property type="component" value="Unassembled WGS sequence"/>
</dbReference>
<dbReference type="SUPFAM" id="SSF48452">
    <property type="entry name" value="TPR-like"/>
    <property type="match status" value="1"/>
</dbReference>
<dbReference type="EMBL" id="JADFTS010000007">
    <property type="protein sequence ID" value="KAF9596467.1"/>
    <property type="molecule type" value="Genomic_DNA"/>
</dbReference>
<dbReference type="FunFam" id="1.25.40.10:FF:000344">
    <property type="entry name" value="Pentatricopeptide repeat-containing protein"/>
    <property type="match status" value="1"/>
</dbReference>
<dbReference type="InterPro" id="IPR032867">
    <property type="entry name" value="DYW_dom"/>
</dbReference>
<dbReference type="GO" id="GO:0008270">
    <property type="term" value="F:zinc ion binding"/>
    <property type="evidence" value="ECO:0007669"/>
    <property type="project" value="InterPro"/>
</dbReference>
<proteinExistence type="predicted"/>
<dbReference type="InterPro" id="IPR046848">
    <property type="entry name" value="E_motif"/>
</dbReference>
<feature type="domain" description="DYW" evidence="3">
    <location>
        <begin position="530"/>
        <end position="622"/>
    </location>
</feature>
<dbReference type="FunFam" id="1.25.40.10:FF:000348">
    <property type="entry name" value="Pentatricopeptide repeat-containing protein chloroplastic"/>
    <property type="match status" value="1"/>
</dbReference>
<dbReference type="GO" id="GO:0003723">
    <property type="term" value="F:RNA binding"/>
    <property type="evidence" value="ECO:0007669"/>
    <property type="project" value="InterPro"/>
</dbReference>
<evidence type="ECO:0000256" key="2">
    <source>
        <dbReference type="PROSITE-ProRule" id="PRU00708"/>
    </source>
</evidence>
<name>A0A835LL31_9MAGN</name>
<evidence type="ECO:0000259" key="3">
    <source>
        <dbReference type="Pfam" id="PF14432"/>
    </source>
</evidence>
<dbReference type="Pfam" id="PF20431">
    <property type="entry name" value="E_motif"/>
    <property type="match status" value="1"/>
</dbReference>
<dbReference type="InterPro" id="IPR011990">
    <property type="entry name" value="TPR-like_helical_dom_sf"/>
</dbReference>
<keyword evidence="1" id="KW-0677">Repeat</keyword>
<dbReference type="InterPro" id="IPR002885">
    <property type="entry name" value="PPR_rpt"/>
</dbReference>
<protein>
    <recommendedName>
        <fullName evidence="3">DYW domain-containing protein</fullName>
    </recommendedName>
</protein>
<accession>A0A835LL31</accession>
<dbReference type="PROSITE" id="PS51375">
    <property type="entry name" value="PPR"/>
    <property type="match status" value="3"/>
</dbReference>
<dbReference type="GO" id="GO:0009451">
    <property type="term" value="P:RNA modification"/>
    <property type="evidence" value="ECO:0007669"/>
    <property type="project" value="InterPro"/>
</dbReference>
<keyword evidence="5" id="KW-1185">Reference proteome</keyword>
<dbReference type="Pfam" id="PF13041">
    <property type="entry name" value="PPR_2"/>
    <property type="match status" value="2"/>
</dbReference>